<keyword evidence="3" id="KW-1003">Cell membrane</keyword>
<keyword evidence="4" id="KW-0732">Signal</keyword>
<organism evidence="8 9">
    <name type="scientific">Nocardioides soli</name>
    <dbReference type="NCBI Taxonomy" id="1036020"/>
    <lineage>
        <taxon>Bacteria</taxon>
        <taxon>Bacillati</taxon>
        <taxon>Actinomycetota</taxon>
        <taxon>Actinomycetes</taxon>
        <taxon>Propionibacteriales</taxon>
        <taxon>Nocardioidaceae</taxon>
        <taxon>Nocardioides</taxon>
    </lineage>
</organism>
<gene>
    <name evidence="8" type="ORF">FHU40_002919</name>
</gene>
<evidence type="ECO:0000256" key="5">
    <source>
        <dbReference type="ARBA" id="ARBA00023136"/>
    </source>
</evidence>
<comment type="similarity">
    <text evidence="2">Belongs to the BMP lipoprotein family.</text>
</comment>
<comment type="subcellular location">
    <subcellularLocation>
        <location evidence="1">Cell membrane</location>
        <topology evidence="1">Lipid-anchor</topology>
    </subcellularLocation>
</comment>
<feature type="domain" description="ABC transporter substrate-binding protein PnrA-like" evidence="7">
    <location>
        <begin position="2"/>
        <end position="263"/>
    </location>
</feature>
<keyword evidence="6" id="KW-0449">Lipoprotein</keyword>
<sequence>MKVALIGDQRFGDQGPMDDMAAGLQRCADDFGFETKTFESIESAAHEDDVRAVAQDGYDLIFTTFPDMSPATQTVASENPDLKFGAVYQFINVEGASVPNVWDTEYRGDSTYYIAGATAATLSNSGKIGFVAGDQDPTITAAVNGMIQGAKSVDPGIQVEAAVAGSYEDPAKGKDIAKAMISRGIDVIVTAAAKTQLGVIDGAVEGGALVIGDVGDYSDRAPENFVSYVGSSFGQNVYLGCETFKDGTFQGGEHTFIDLTNGGYFFPTDPVTKWGEATGRQDDAAKIVELAETVTEDVKSGSLEVEHITTWPKS</sequence>
<dbReference type="Proteomes" id="UP000589626">
    <property type="component" value="Unassembled WGS sequence"/>
</dbReference>
<protein>
    <submittedName>
        <fullName evidence="8">Basic membrane protein A</fullName>
    </submittedName>
</protein>
<dbReference type="GO" id="GO:0005886">
    <property type="term" value="C:plasma membrane"/>
    <property type="evidence" value="ECO:0007669"/>
    <property type="project" value="UniProtKB-SubCell"/>
</dbReference>
<reference evidence="8 9" key="1">
    <citation type="submission" date="2020-08" db="EMBL/GenBank/DDBJ databases">
        <title>Sequencing the genomes of 1000 actinobacteria strains.</title>
        <authorList>
            <person name="Klenk H.-P."/>
        </authorList>
    </citation>
    <scope>NUCLEOTIDE SEQUENCE [LARGE SCALE GENOMIC DNA]</scope>
    <source>
        <strain evidence="8 9">DSM 105498</strain>
    </source>
</reference>
<evidence type="ECO:0000259" key="7">
    <source>
        <dbReference type="Pfam" id="PF02608"/>
    </source>
</evidence>
<evidence type="ECO:0000256" key="4">
    <source>
        <dbReference type="ARBA" id="ARBA00022729"/>
    </source>
</evidence>
<evidence type="ECO:0000256" key="6">
    <source>
        <dbReference type="ARBA" id="ARBA00023288"/>
    </source>
</evidence>
<evidence type="ECO:0000313" key="9">
    <source>
        <dbReference type="Proteomes" id="UP000589626"/>
    </source>
</evidence>
<dbReference type="AlphaFoldDB" id="A0A7W4VWJ7"/>
<dbReference type="EMBL" id="JACHWR010000002">
    <property type="protein sequence ID" value="MBB3043101.1"/>
    <property type="molecule type" value="Genomic_DNA"/>
</dbReference>
<dbReference type="InterPro" id="IPR028082">
    <property type="entry name" value="Peripla_BP_I"/>
</dbReference>
<evidence type="ECO:0000313" key="8">
    <source>
        <dbReference type="EMBL" id="MBB3043101.1"/>
    </source>
</evidence>
<keyword evidence="9" id="KW-1185">Reference proteome</keyword>
<evidence type="ECO:0000256" key="3">
    <source>
        <dbReference type="ARBA" id="ARBA00022475"/>
    </source>
</evidence>
<dbReference type="SUPFAM" id="SSF53822">
    <property type="entry name" value="Periplasmic binding protein-like I"/>
    <property type="match status" value="1"/>
</dbReference>
<dbReference type="Gene3D" id="3.40.50.2300">
    <property type="match status" value="2"/>
</dbReference>
<proteinExistence type="inferred from homology"/>
<evidence type="ECO:0000256" key="1">
    <source>
        <dbReference type="ARBA" id="ARBA00004193"/>
    </source>
</evidence>
<dbReference type="PANTHER" id="PTHR34296:SF2">
    <property type="entry name" value="ABC TRANSPORTER GUANOSINE-BINDING PROTEIN NUPN"/>
    <property type="match status" value="1"/>
</dbReference>
<evidence type="ECO:0000256" key="2">
    <source>
        <dbReference type="ARBA" id="ARBA00008610"/>
    </source>
</evidence>
<name>A0A7W4VWJ7_9ACTN</name>
<dbReference type="InterPro" id="IPR050957">
    <property type="entry name" value="BMP_lipoprotein"/>
</dbReference>
<comment type="caution">
    <text evidence="8">The sequence shown here is derived from an EMBL/GenBank/DDBJ whole genome shotgun (WGS) entry which is preliminary data.</text>
</comment>
<dbReference type="RefSeq" id="WP_183592988.1">
    <property type="nucleotide sequence ID" value="NZ_JACHWR010000002.1"/>
</dbReference>
<accession>A0A7W4VWJ7</accession>
<dbReference type="PANTHER" id="PTHR34296">
    <property type="entry name" value="TRANSCRIPTIONAL ACTIVATOR PROTEIN MED"/>
    <property type="match status" value="1"/>
</dbReference>
<dbReference type="Pfam" id="PF02608">
    <property type="entry name" value="Bmp"/>
    <property type="match status" value="1"/>
</dbReference>
<dbReference type="InterPro" id="IPR003760">
    <property type="entry name" value="PnrA-like"/>
</dbReference>
<keyword evidence="5" id="KW-0472">Membrane</keyword>